<gene>
    <name evidence="2" type="ORF">LEA_08249</name>
</gene>
<dbReference type="Gene3D" id="3.40.50.2000">
    <property type="entry name" value="Glycogen Phosphorylase B"/>
    <property type="match status" value="2"/>
</dbReference>
<dbReference type="InterPro" id="IPR001296">
    <property type="entry name" value="Glyco_trans_1"/>
</dbReference>
<feature type="non-terminal residue" evidence="2">
    <location>
        <position position="170"/>
    </location>
</feature>
<feature type="domain" description="Glycosyl transferase family 1" evidence="1">
    <location>
        <begin position="82"/>
        <end position="170"/>
    </location>
</feature>
<proteinExistence type="predicted"/>
<organism evidence="2">
    <name type="scientific">human gut metagenome</name>
    <dbReference type="NCBI Taxonomy" id="408170"/>
    <lineage>
        <taxon>unclassified sequences</taxon>
        <taxon>metagenomes</taxon>
        <taxon>organismal metagenomes</taxon>
    </lineage>
</organism>
<dbReference type="EMBL" id="AJWY01005473">
    <property type="protein sequence ID" value="EKC69518.1"/>
    <property type="molecule type" value="Genomic_DNA"/>
</dbReference>
<dbReference type="GO" id="GO:0016757">
    <property type="term" value="F:glycosyltransferase activity"/>
    <property type="evidence" value="ECO:0007669"/>
    <property type="project" value="InterPro"/>
</dbReference>
<evidence type="ECO:0000259" key="1">
    <source>
        <dbReference type="Pfam" id="PF00534"/>
    </source>
</evidence>
<dbReference type="SUPFAM" id="SSF53756">
    <property type="entry name" value="UDP-Glycosyltransferase/glycogen phosphorylase"/>
    <property type="match status" value="1"/>
</dbReference>
<sequence>HQAGIPTRIAHAHNAKTVVNLKYFFFLYEKMFIKKHCTDMFMCSKPAGEWLFGKQAVQDGKVKYINNSIETDRFKYNEQTRRDMREKLGVGDKIVIGHVGRFAQPKNHTFILDVFNEIHRMNKNTVLVLCGEGKLEDDIKAKTKALGLENDVIFTGVMDTSVLYQALDLF</sequence>
<dbReference type="Pfam" id="PF00534">
    <property type="entry name" value="Glycos_transf_1"/>
    <property type="match status" value="1"/>
</dbReference>
<evidence type="ECO:0000313" key="2">
    <source>
        <dbReference type="EMBL" id="EKC69518.1"/>
    </source>
</evidence>
<dbReference type="PANTHER" id="PTHR45947:SF3">
    <property type="entry name" value="SULFOQUINOVOSYL TRANSFERASE SQD2"/>
    <property type="match status" value="1"/>
</dbReference>
<dbReference type="AlphaFoldDB" id="K1TIA1"/>
<accession>K1TIA1</accession>
<reference evidence="2" key="1">
    <citation type="journal article" date="2013" name="Environ. Microbiol.">
        <title>Microbiota from the distal guts of lean and obese adolescents exhibit partial functional redundancy besides clear differences in community structure.</title>
        <authorList>
            <person name="Ferrer M."/>
            <person name="Ruiz A."/>
            <person name="Lanza F."/>
            <person name="Haange S.B."/>
            <person name="Oberbach A."/>
            <person name="Till H."/>
            <person name="Bargiela R."/>
            <person name="Campoy C."/>
            <person name="Segura M.T."/>
            <person name="Richter M."/>
            <person name="von Bergen M."/>
            <person name="Seifert J."/>
            <person name="Suarez A."/>
        </authorList>
    </citation>
    <scope>NUCLEOTIDE SEQUENCE</scope>
</reference>
<comment type="caution">
    <text evidence="2">The sequence shown here is derived from an EMBL/GenBank/DDBJ whole genome shotgun (WGS) entry which is preliminary data.</text>
</comment>
<name>K1TIA1_9ZZZZ</name>
<feature type="non-terminal residue" evidence="2">
    <location>
        <position position="1"/>
    </location>
</feature>
<dbReference type="InterPro" id="IPR050194">
    <property type="entry name" value="Glycosyltransferase_grp1"/>
</dbReference>
<protein>
    <submittedName>
        <fullName evidence="2">Capsular polysaccharide biosynthesis protein</fullName>
    </submittedName>
</protein>
<dbReference type="PANTHER" id="PTHR45947">
    <property type="entry name" value="SULFOQUINOVOSYL TRANSFERASE SQD2"/>
    <property type="match status" value="1"/>
</dbReference>